<evidence type="ECO:0000259" key="1">
    <source>
        <dbReference type="PROSITE" id="PS50022"/>
    </source>
</evidence>
<reference evidence="2" key="1">
    <citation type="submission" date="2014-11" db="EMBL/GenBank/DDBJ databases">
        <authorList>
            <person name="Otto D Thomas"/>
            <person name="Naeem Raeece"/>
        </authorList>
    </citation>
    <scope>NUCLEOTIDE SEQUENCE</scope>
</reference>
<evidence type="ECO:0000313" key="2">
    <source>
        <dbReference type="EMBL" id="CEM55888.1"/>
    </source>
</evidence>
<dbReference type="InterPro" id="IPR008979">
    <property type="entry name" value="Galactose-bd-like_sf"/>
</dbReference>
<name>A0A0G4IFJ7_9ALVE</name>
<dbReference type="Gene3D" id="2.60.120.260">
    <property type="entry name" value="Galactose-binding domain-like"/>
    <property type="match status" value="1"/>
</dbReference>
<gene>
    <name evidence="2" type="ORF">Cvel_2458</name>
</gene>
<feature type="domain" description="F5/8 type C" evidence="1">
    <location>
        <begin position="85"/>
        <end position="144"/>
    </location>
</feature>
<dbReference type="Pfam" id="PF00754">
    <property type="entry name" value="F5_F8_type_C"/>
    <property type="match status" value="1"/>
</dbReference>
<dbReference type="PROSITE" id="PS50022">
    <property type="entry name" value="FA58C_3"/>
    <property type="match status" value="1"/>
</dbReference>
<dbReference type="EMBL" id="CDMZ01005920">
    <property type="protein sequence ID" value="CEM55888.1"/>
    <property type="molecule type" value="Genomic_DNA"/>
</dbReference>
<dbReference type="VEuPathDB" id="CryptoDB:Cvel_2458"/>
<sequence length="514" mass="58244">MGCAASTANAPVIAEEHAVNKGARAAGAHRYWRILCTESADSGWEAYFRTLEFYAKGSREPLSGFTPIAHPENEASIGNAKNAFDGNHNTSWRTRSNPGKCREWIGIDAGRSVEIANVKWTQWGGAGNHMKRLEIQFSDDKENWGVAWVVEDCPVSEYDSRIARLEAGVVAGTDSENFNPEDFGLVASEYAQEGLKLSVVGDEYSPNIGSGDFGKYKVRIEGQRLVVIIDVKTSLAEFCPSNAKTMAQFVQNIEKLMEEYDKVCGWTPKESPGHEGKHTIECVIIPAAGLAVHGWQKVAIGPAFWKETYEEIAKGDKTFIHQIFWYELGRNWLPSPLVSDNFNYATTDDNRSNHWLNQALVNIFGCLISDHAGLGFRYNWTMYRAEFRKFMEDKLDVYMGDEKWTWENTCAKWLLPWEERSSLDNLYSGMLSRLYEEHGGYEWMYRFLHCLPEVSKIGEGRERNDPESARELWVLACSIAARSDLSDWFSGPFKWPPVSEGTRQKIAEMKDLDL</sequence>
<accession>A0A0G4IFJ7</accession>
<dbReference type="AlphaFoldDB" id="A0A0G4IFJ7"/>
<dbReference type="SUPFAM" id="SSF49785">
    <property type="entry name" value="Galactose-binding domain-like"/>
    <property type="match status" value="1"/>
</dbReference>
<proteinExistence type="predicted"/>
<protein>
    <recommendedName>
        <fullName evidence="1">F5/8 type C domain-containing protein</fullName>
    </recommendedName>
</protein>
<dbReference type="InterPro" id="IPR000421">
    <property type="entry name" value="FA58C"/>
</dbReference>
<organism evidence="2">
    <name type="scientific">Chromera velia CCMP2878</name>
    <dbReference type="NCBI Taxonomy" id="1169474"/>
    <lineage>
        <taxon>Eukaryota</taxon>
        <taxon>Sar</taxon>
        <taxon>Alveolata</taxon>
        <taxon>Colpodellida</taxon>
        <taxon>Chromeraceae</taxon>
        <taxon>Chromera</taxon>
    </lineage>
</organism>